<comment type="caution">
    <text evidence="1">The sequence shown here is derived from an EMBL/GenBank/DDBJ whole genome shotgun (WGS) entry which is preliminary data.</text>
</comment>
<dbReference type="Proteomes" id="UP000650833">
    <property type="component" value="Unassembled WGS sequence"/>
</dbReference>
<evidence type="ECO:0000313" key="2">
    <source>
        <dbReference type="Proteomes" id="UP000650833"/>
    </source>
</evidence>
<evidence type="ECO:0000313" key="1">
    <source>
        <dbReference type="EMBL" id="KAG2189724.1"/>
    </source>
</evidence>
<organism evidence="1 2">
    <name type="scientific">Mucor plumbeus</name>
    <dbReference type="NCBI Taxonomy" id="97098"/>
    <lineage>
        <taxon>Eukaryota</taxon>
        <taxon>Fungi</taxon>
        <taxon>Fungi incertae sedis</taxon>
        <taxon>Mucoromycota</taxon>
        <taxon>Mucoromycotina</taxon>
        <taxon>Mucoromycetes</taxon>
        <taxon>Mucorales</taxon>
        <taxon>Mucorineae</taxon>
        <taxon>Mucoraceae</taxon>
        <taxon>Mucor</taxon>
    </lineage>
</organism>
<sequence length="26" mass="2959">MDVQQKLELKINTPMASMDVNISPQQ</sequence>
<protein>
    <submittedName>
        <fullName evidence="1">Uncharacterized protein</fullName>
    </submittedName>
</protein>
<dbReference type="EMBL" id="JAEPRC010001230">
    <property type="protein sequence ID" value="KAG2189724.1"/>
    <property type="molecule type" value="Genomic_DNA"/>
</dbReference>
<proteinExistence type="predicted"/>
<gene>
    <name evidence="1" type="ORF">INT46_008587</name>
</gene>
<accession>A0A8H7QD22</accession>
<reference evidence="1" key="1">
    <citation type="submission" date="2020-12" db="EMBL/GenBank/DDBJ databases">
        <title>Metabolic potential, ecology and presence of endohyphal bacteria is reflected in genomic diversity of Mucoromycotina.</title>
        <authorList>
            <person name="Muszewska A."/>
            <person name="Okrasinska A."/>
            <person name="Steczkiewicz K."/>
            <person name="Drgas O."/>
            <person name="Orlowska M."/>
            <person name="Perlinska-Lenart U."/>
            <person name="Aleksandrzak-Piekarczyk T."/>
            <person name="Szatraj K."/>
            <person name="Zielenkiewicz U."/>
            <person name="Pilsyk S."/>
            <person name="Malc E."/>
            <person name="Mieczkowski P."/>
            <person name="Kruszewska J.S."/>
            <person name="Biernat P."/>
            <person name="Pawlowska J."/>
        </authorList>
    </citation>
    <scope>NUCLEOTIDE SEQUENCE</scope>
    <source>
        <strain evidence="1">CBS 226.32</strain>
    </source>
</reference>
<name>A0A8H7QD22_9FUNG</name>
<dbReference type="AlphaFoldDB" id="A0A8H7QD22"/>
<keyword evidence="2" id="KW-1185">Reference proteome</keyword>